<evidence type="ECO:0008006" key="4">
    <source>
        <dbReference type="Google" id="ProtNLM"/>
    </source>
</evidence>
<keyword evidence="3" id="KW-1185">Reference proteome</keyword>
<dbReference type="OrthoDB" id="7432442at2"/>
<evidence type="ECO:0000313" key="3">
    <source>
        <dbReference type="Proteomes" id="UP000430272"/>
    </source>
</evidence>
<name>A0A844Y866_9SPHN</name>
<dbReference type="Proteomes" id="UP000430272">
    <property type="component" value="Unassembled WGS sequence"/>
</dbReference>
<proteinExistence type="predicted"/>
<dbReference type="RefSeq" id="WP_160661090.1">
    <property type="nucleotide sequence ID" value="NZ_WTYD01000001.1"/>
</dbReference>
<dbReference type="AlphaFoldDB" id="A0A844Y866"/>
<sequence>MRPDSDSQRREAGHRGRRRERKVRPLDETRLQEMALAYVARFATSAGKLRAYLRRKLRERGWVEDAPEPDIDALVTSYVEKGYVDDEGYARAKSAGLLNRGYGARRVEQQLHAAGIGEGLRARFAPDEFARREAVVALARKRRFGPFSREGARSETRASEDWAKQREKQLAALIRAGHDFDHARKVIDASDPASLDEWVDEAREEEFPT</sequence>
<feature type="compositionally biased region" description="Basic and acidic residues" evidence="1">
    <location>
        <begin position="1"/>
        <end position="14"/>
    </location>
</feature>
<evidence type="ECO:0000313" key="2">
    <source>
        <dbReference type="EMBL" id="MXO54335.1"/>
    </source>
</evidence>
<evidence type="ECO:0000256" key="1">
    <source>
        <dbReference type="SAM" id="MobiDB-lite"/>
    </source>
</evidence>
<organism evidence="2 3">
    <name type="scientific">Qipengyuania pelagi</name>
    <dbReference type="NCBI Taxonomy" id="994320"/>
    <lineage>
        <taxon>Bacteria</taxon>
        <taxon>Pseudomonadati</taxon>
        <taxon>Pseudomonadota</taxon>
        <taxon>Alphaproteobacteria</taxon>
        <taxon>Sphingomonadales</taxon>
        <taxon>Erythrobacteraceae</taxon>
        <taxon>Qipengyuania</taxon>
    </lineage>
</organism>
<reference evidence="2 3" key="1">
    <citation type="submission" date="2019-12" db="EMBL/GenBank/DDBJ databases">
        <title>Genomic-based taxomic classification of the family Erythrobacteraceae.</title>
        <authorList>
            <person name="Xu L."/>
        </authorList>
    </citation>
    <scope>NUCLEOTIDE SEQUENCE [LARGE SCALE GENOMIC DNA]</scope>
    <source>
        <strain evidence="2 3">JCM 17468</strain>
    </source>
</reference>
<dbReference type="EMBL" id="WTYD01000001">
    <property type="protein sequence ID" value="MXO54335.1"/>
    <property type="molecule type" value="Genomic_DNA"/>
</dbReference>
<accession>A0A844Y866</accession>
<protein>
    <recommendedName>
        <fullName evidence="4">Regulatory protein RecX</fullName>
    </recommendedName>
</protein>
<comment type="caution">
    <text evidence="2">The sequence shown here is derived from an EMBL/GenBank/DDBJ whole genome shotgun (WGS) entry which is preliminary data.</text>
</comment>
<feature type="region of interest" description="Disordered" evidence="1">
    <location>
        <begin position="1"/>
        <end position="26"/>
    </location>
</feature>
<gene>
    <name evidence="2" type="ORF">GRI47_10010</name>
</gene>